<dbReference type="InterPro" id="IPR033136">
    <property type="entry name" value="DNA_ligase_CS"/>
</dbReference>
<keyword evidence="16" id="KW-1185">Reference proteome</keyword>
<dbReference type="SUPFAM" id="SSF56091">
    <property type="entry name" value="DNA ligase/mRNA capping enzyme, catalytic domain"/>
    <property type="match status" value="1"/>
</dbReference>
<dbReference type="Proteomes" id="UP000832034">
    <property type="component" value="Chromosome"/>
</dbReference>
<comment type="similarity">
    <text evidence="12">Belongs to the NAD-dependent DNA ligase family. LigA subfamily.</text>
</comment>
<dbReference type="InterPro" id="IPR041663">
    <property type="entry name" value="DisA/LigA_HHH"/>
</dbReference>
<evidence type="ECO:0000256" key="2">
    <source>
        <dbReference type="ARBA" id="ARBA00022598"/>
    </source>
</evidence>
<evidence type="ECO:0000256" key="11">
    <source>
        <dbReference type="ARBA" id="ARBA00034005"/>
    </source>
</evidence>
<keyword evidence="7 12" id="KW-0460">Magnesium</keyword>
<feature type="active site" description="N6-AMP-lysine intermediate" evidence="12">
    <location>
        <position position="126"/>
    </location>
</feature>
<feature type="binding site" evidence="12">
    <location>
        <position position="147"/>
    </location>
    <ligand>
        <name>NAD(+)</name>
        <dbReference type="ChEBI" id="CHEBI:57540"/>
    </ligand>
</feature>
<dbReference type="GO" id="GO:0003911">
    <property type="term" value="F:DNA ligase (NAD+) activity"/>
    <property type="evidence" value="ECO:0007669"/>
    <property type="project" value="UniProtKB-EC"/>
</dbReference>
<dbReference type="SUPFAM" id="SSF52113">
    <property type="entry name" value="BRCT domain"/>
    <property type="match status" value="1"/>
</dbReference>
<keyword evidence="6 12" id="KW-0862">Zinc</keyword>
<dbReference type="PROSITE" id="PS01056">
    <property type="entry name" value="DNA_LIGASE_N2"/>
    <property type="match status" value="1"/>
</dbReference>
<reference evidence="15" key="2">
    <citation type="journal article" date="2022" name="Res Sq">
        <title>Evolution of multicellular longitudinally dividing oral cavity symbionts (Neisseriaceae).</title>
        <authorList>
            <person name="Nyongesa S."/>
            <person name="Weber P."/>
            <person name="Bernet E."/>
            <person name="Pullido F."/>
            <person name="Nieckarz M."/>
            <person name="Delaby M."/>
            <person name="Nieves C."/>
            <person name="Viehboeck T."/>
            <person name="Krause N."/>
            <person name="Rivera-Millot A."/>
            <person name="Nakamura A."/>
            <person name="Vischer N."/>
            <person name="VanNieuwenhze M."/>
            <person name="Brun Y."/>
            <person name="Cava F."/>
            <person name="Bulgheresi S."/>
            <person name="Veyrier F."/>
        </authorList>
    </citation>
    <scope>NUCLEOTIDE SEQUENCE</scope>
    <source>
        <strain evidence="15">SAG 1488-6</strain>
    </source>
</reference>
<dbReference type="InterPro" id="IPR001679">
    <property type="entry name" value="DNA_ligase"/>
</dbReference>
<dbReference type="EC" id="6.5.1.2" evidence="12 13"/>
<dbReference type="CDD" id="cd17748">
    <property type="entry name" value="BRCT_DNA_ligase_like"/>
    <property type="match status" value="1"/>
</dbReference>
<dbReference type="Gene3D" id="1.10.287.610">
    <property type="entry name" value="Helix hairpin bin"/>
    <property type="match status" value="1"/>
</dbReference>
<evidence type="ECO:0000256" key="1">
    <source>
        <dbReference type="ARBA" id="ARBA00004067"/>
    </source>
</evidence>
<dbReference type="PANTHER" id="PTHR23389">
    <property type="entry name" value="CHROMOSOME TRANSMISSION FIDELITY FACTOR 18"/>
    <property type="match status" value="1"/>
</dbReference>
<keyword evidence="4 12" id="KW-0479">Metal-binding</keyword>
<dbReference type="PIRSF" id="PIRSF001604">
    <property type="entry name" value="LigA"/>
    <property type="match status" value="1"/>
</dbReference>
<protein>
    <recommendedName>
        <fullName evidence="12 13">DNA ligase</fullName>
        <ecNumber evidence="12 13">6.5.1.2</ecNumber>
    </recommendedName>
    <alternativeName>
        <fullName evidence="12">Polydeoxyribonucleotide synthase [NAD(+)]</fullName>
    </alternativeName>
</protein>
<keyword evidence="9 12" id="KW-0234">DNA repair</keyword>
<evidence type="ECO:0000259" key="14">
    <source>
        <dbReference type="PROSITE" id="PS50172"/>
    </source>
</evidence>
<accession>A0ABY4E9X4</accession>
<keyword evidence="10 12" id="KW-0464">Manganese</keyword>
<dbReference type="PANTHER" id="PTHR23389:SF9">
    <property type="entry name" value="DNA LIGASE"/>
    <property type="match status" value="1"/>
</dbReference>
<comment type="cofactor">
    <cofactor evidence="12">
        <name>Mg(2+)</name>
        <dbReference type="ChEBI" id="CHEBI:18420"/>
    </cofactor>
    <cofactor evidence="12">
        <name>Mn(2+)</name>
        <dbReference type="ChEBI" id="CHEBI:29035"/>
    </cofactor>
</comment>
<dbReference type="InterPro" id="IPR003583">
    <property type="entry name" value="Hlx-hairpin-Hlx_DNA-bd_motif"/>
</dbReference>
<keyword evidence="2 12" id="KW-0436">Ligase</keyword>
<sequence length="802" mass="88283">MNHESIQQQMDELIHLLERYNREYYEQDNPSVSDADYDAIFLQLQALEAAYPEFMRPESPTQRVGGQALSQFDSVVHQVPMLSLNNAFSPIDSQGVYDHSQMQAFDERVKSGLNLAASPDYLIEPKFDGLALSLIYENGILVQAATRGDGLSGENVTQNVKTIRSIPLKLTTDTPPRLLEVRGEVLMFKADFDALNERQAAEGGKLFANPRNAAAGSLRQLDAKIAAQRPLDFFAYSIAQLDEAIQPLGHQQELMFLERLGIPTPPSDCCLLSDNMADINAFYAQMALKRPELPFDIDGMVIKVNSLALQQRLGFVSRAPRFAIAHKFPAEEAPTLVEAIDVQIGRTGAVTPVARLVPVRVGGVTVTNATLHNEGEAQRKDVRVGDTVMVRRAGDVIPEVVRVVFEKRPMQDAPSQTDLFATESLPQSPRYQLPTVCPVCGSDIVKEGDEAVARCTGGMLCQAQRAQALIHFASRTAMDIEGLGSRQIEQLVELDLVHEFADLYRLDIPTLQRLKQIDDEAENNKRETPIKWAQNILLGLEASRQPLLSRLIFALGIRHVGERTAKTLAQYFGQLALIRSMPAPLLACLPDIGEVVAKSIAQYFANAKNQQQIDDLLNVGVLPQENAPHVQLLQVLSMSEWLMHLPDLRMSAKKVAQLLSEAATFHALREQEVSDVAWLTWRSKAENLQLLQDIENALQACQVQTETLLQDASTDMAAQAVNEAVAGKTFVLTGTLQHKRDEVQAWLEAAGAKVSGSVSKKTDFVVAGEAAGSKLDKANALGVAVLNEQQLLILLGKSDEKN</sequence>
<feature type="binding site" evidence="12">
    <location>
        <begin position="34"/>
        <end position="38"/>
    </location>
    <ligand>
        <name>NAD(+)</name>
        <dbReference type="ChEBI" id="CHEBI:57540"/>
    </ligand>
</feature>
<feature type="binding site" evidence="12">
    <location>
        <begin position="83"/>
        <end position="84"/>
    </location>
    <ligand>
        <name>NAD(+)</name>
        <dbReference type="ChEBI" id="CHEBI:57540"/>
    </ligand>
</feature>
<dbReference type="InterPro" id="IPR004149">
    <property type="entry name" value="Znf_DNAligase_C4"/>
</dbReference>
<reference evidence="15" key="1">
    <citation type="submission" date="2021-12" db="EMBL/GenBank/DDBJ databases">
        <authorList>
            <person name="Veyrier F.J."/>
        </authorList>
    </citation>
    <scope>NUCLEOTIDE SEQUENCE</scope>
    <source>
        <strain evidence="15">SAG 1488-6</strain>
    </source>
</reference>
<evidence type="ECO:0000256" key="4">
    <source>
        <dbReference type="ARBA" id="ARBA00022723"/>
    </source>
</evidence>
<dbReference type="Gene3D" id="3.40.50.10190">
    <property type="entry name" value="BRCT domain"/>
    <property type="match status" value="1"/>
</dbReference>
<dbReference type="PROSITE" id="PS01055">
    <property type="entry name" value="DNA_LIGASE_N1"/>
    <property type="match status" value="1"/>
</dbReference>
<dbReference type="SMART" id="SM00292">
    <property type="entry name" value="BRCT"/>
    <property type="match status" value="1"/>
</dbReference>
<name>A0ABY4E9X4_VITST</name>
<dbReference type="Gene3D" id="2.40.50.140">
    <property type="entry name" value="Nucleic acid-binding proteins"/>
    <property type="match status" value="1"/>
</dbReference>
<dbReference type="Pfam" id="PF00533">
    <property type="entry name" value="BRCT"/>
    <property type="match status" value="1"/>
</dbReference>
<feature type="binding site" evidence="12">
    <location>
        <position position="303"/>
    </location>
    <ligand>
        <name>NAD(+)</name>
        <dbReference type="ChEBI" id="CHEBI:57540"/>
    </ligand>
</feature>
<proteinExistence type="inferred from homology"/>
<evidence type="ECO:0000256" key="12">
    <source>
        <dbReference type="HAMAP-Rule" id="MF_01588"/>
    </source>
</evidence>
<dbReference type="InterPro" id="IPR018239">
    <property type="entry name" value="DNA_ligase_AS"/>
</dbReference>
<feature type="domain" description="BRCT" evidence="14">
    <location>
        <begin position="720"/>
        <end position="792"/>
    </location>
</feature>
<dbReference type="SUPFAM" id="SSF50249">
    <property type="entry name" value="Nucleic acid-binding proteins"/>
    <property type="match status" value="1"/>
</dbReference>
<dbReference type="PROSITE" id="PS50172">
    <property type="entry name" value="BRCT"/>
    <property type="match status" value="1"/>
</dbReference>
<dbReference type="NCBIfam" id="TIGR00575">
    <property type="entry name" value="dnlj"/>
    <property type="match status" value="1"/>
</dbReference>
<dbReference type="InterPro" id="IPR013840">
    <property type="entry name" value="DNAligase_N"/>
</dbReference>
<dbReference type="Gene3D" id="6.20.10.30">
    <property type="match status" value="1"/>
</dbReference>
<evidence type="ECO:0000313" key="16">
    <source>
        <dbReference type="Proteomes" id="UP000832034"/>
    </source>
</evidence>
<evidence type="ECO:0000256" key="9">
    <source>
        <dbReference type="ARBA" id="ARBA00023204"/>
    </source>
</evidence>
<dbReference type="HAMAP" id="MF_01588">
    <property type="entry name" value="DNA_ligase_A"/>
    <property type="match status" value="1"/>
</dbReference>
<evidence type="ECO:0000256" key="3">
    <source>
        <dbReference type="ARBA" id="ARBA00022705"/>
    </source>
</evidence>
<dbReference type="InterPro" id="IPR001357">
    <property type="entry name" value="BRCT_dom"/>
</dbReference>
<comment type="catalytic activity">
    <reaction evidence="11 12 13">
        <text>NAD(+) + (deoxyribonucleotide)n-3'-hydroxyl + 5'-phospho-(deoxyribonucleotide)m = (deoxyribonucleotide)n+m + AMP + beta-nicotinamide D-nucleotide.</text>
        <dbReference type="EC" id="6.5.1.2"/>
    </reaction>
</comment>
<dbReference type="Pfam" id="PF01653">
    <property type="entry name" value="DNA_ligase_aden"/>
    <property type="match status" value="1"/>
</dbReference>
<feature type="binding site" evidence="12">
    <location>
        <position position="440"/>
    </location>
    <ligand>
        <name>Zn(2+)</name>
        <dbReference type="ChEBI" id="CHEBI:29105"/>
    </ligand>
</feature>
<dbReference type="InterPro" id="IPR012340">
    <property type="entry name" value="NA-bd_OB-fold"/>
</dbReference>
<dbReference type="InterPro" id="IPR013839">
    <property type="entry name" value="DNAligase_adenylation"/>
</dbReference>
<evidence type="ECO:0000256" key="8">
    <source>
        <dbReference type="ARBA" id="ARBA00023027"/>
    </source>
</evidence>
<comment type="function">
    <text evidence="1 12">DNA ligase that catalyzes the formation of phosphodiester linkages between 5'-phosphoryl and 3'-hydroxyl groups in double-stranded DNA using NAD as a coenzyme and as the energy source for the reaction. It is essential for DNA replication and repair of damaged DNA.</text>
</comment>
<dbReference type="CDD" id="cd00114">
    <property type="entry name" value="LIGANc"/>
    <property type="match status" value="1"/>
</dbReference>
<feature type="binding site" evidence="12">
    <location>
        <position position="327"/>
    </location>
    <ligand>
        <name>NAD(+)</name>
        <dbReference type="ChEBI" id="CHEBI:57540"/>
    </ligand>
</feature>
<dbReference type="SMART" id="SM00532">
    <property type="entry name" value="LIGANc"/>
    <property type="match status" value="1"/>
</dbReference>
<feature type="binding site" evidence="12">
    <location>
        <position position="437"/>
    </location>
    <ligand>
        <name>Zn(2+)</name>
        <dbReference type="ChEBI" id="CHEBI:29105"/>
    </ligand>
</feature>
<keyword evidence="8 12" id="KW-0520">NAD</keyword>
<dbReference type="Gene3D" id="1.10.150.20">
    <property type="entry name" value="5' to 3' exonuclease, C-terminal subdomain"/>
    <property type="match status" value="2"/>
</dbReference>
<feature type="binding site" evidence="12">
    <location>
        <position position="461"/>
    </location>
    <ligand>
        <name>Zn(2+)</name>
        <dbReference type="ChEBI" id="CHEBI:29105"/>
    </ligand>
</feature>
<evidence type="ECO:0000256" key="7">
    <source>
        <dbReference type="ARBA" id="ARBA00022842"/>
    </source>
</evidence>
<organism evidence="15 16">
    <name type="scientific">Vitreoscilla stercoraria</name>
    <dbReference type="NCBI Taxonomy" id="61"/>
    <lineage>
        <taxon>Bacteria</taxon>
        <taxon>Pseudomonadati</taxon>
        <taxon>Pseudomonadota</taxon>
        <taxon>Betaproteobacteria</taxon>
        <taxon>Neisseriales</taxon>
        <taxon>Neisseriaceae</taxon>
        <taxon>Vitreoscilla</taxon>
    </lineage>
</organism>
<evidence type="ECO:0000256" key="5">
    <source>
        <dbReference type="ARBA" id="ARBA00022763"/>
    </source>
</evidence>
<dbReference type="SUPFAM" id="SSF47781">
    <property type="entry name" value="RuvA domain 2-like"/>
    <property type="match status" value="1"/>
</dbReference>
<evidence type="ECO:0000313" key="15">
    <source>
        <dbReference type="EMBL" id="UOO92560.1"/>
    </source>
</evidence>
<evidence type="ECO:0000256" key="10">
    <source>
        <dbReference type="ARBA" id="ARBA00023211"/>
    </source>
</evidence>
<dbReference type="Pfam" id="PF03120">
    <property type="entry name" value="OB_DNA_ligase"/>
    <property type="match status" value="1"/>
</dbReference>
<feature type="binding site" evidence="12">
    <location>
        <position position="184"/>
    </location>
    <ligand>
        <name>NAD(+)</name>
        <dbReference type="ChEBI" id="CHEBI:57540"/>
    </ligand>
</feature>
<comment type="caution">
    <text evidence="12">Lacks conserved residue(s) required for the propagation of feature annotation.</text>
</comment>
<dbReference type="NCBIfam" id="NF005932">
    <property type="entry name" value="PRK07956.1"/>
    <property type="match status" value="1"/>
</dbReference>
<dbReference type="Gene3D" id="3.30.470.30">
    <property type="entry name" value="DNA ligase/mRNA capping enzyme"/>
    <property type="match status" value="1"/>
</dbReference>
<feature type="binding site" evidence="12">
    <location>
        <position position="124"/>
    </location>
    <ligand>
        <name>NAD(+)</name>
        <dbReference type="ChEBI" id="CHEBI:57540"/>
    </ligand>
</feature>
<dbReference type="SMART" id="SM00278">
    <property type="entry name" value="HhH1"/>
    <property type="match status" value="3"/>
</dbReference>
<dbReference type="EMBL" id="CP091512">
    <property type="protein sequence ID" value="UOO92560.1"/>
    <property type="molecule type" value="Genomic_DNA"/>
</dbReference>
<dbReference type="Pfam" id="PF03119">
    <property type="entry name" value="DNA_ligase_ZBD"/>
    <property type="match status" value="1"/>
</dbReference>
<gene>
    <name evidence="12 15" type="primary">ligA</name>
    <name evidence="15" type="ORF">LVJ81_00480</name>
</gene>
<dbReference type="InterPro" id="IPR036420">
    <property type="entry name" value="BRCT_dom_sf"/>
</dbReference>
<dbReference type="InterPro" id="IPR004150">
    <property type="entry name" value="NAD_DNA_ligase_OB"/>
</dbReference>
<dbReference type="RefSeq" id="WP_026353479.1">
    <property type="nucleotide sequence ID" value="NZ_CP091512.1"/>
</dbReference>
<evidence type="ECO:0000256" key="13">
    <source>
        <dbReference type="RuleBase" id="RU000618"/>
    </source>
</evidence>
<dbReference type="Pfam" id="PF12826">
    <property type="entry name" value="HHH_2"/>
    <property type="match status" value="1"/>
</dbReference>
<keyword evidence="5 12" id="KW-0227">DNA damage</keyword>
<dbReference type="InterPro" id="IPR010994">
    <property type="entry name" value="RuvA_2-like"/>
</dbReference>
<keyword evidence="3 12" id="KW-0235">DNA replication</keyword>
<evidence type="ECO:0000256" key="6">
    <source>
        <dbReference type="ARBA" id="ARBA00022833"/>
    </source>
</evidence>